<feature type="transmembrane region" description="Helical" evidence="7">
    <location>
        <begin position="415"/>
        <end position="437"/>
    </location>
</feature>
<dbReference type="Proteomes" id="UP000230407">
    <property type="component" value="Unassembled WGS sequence"/>
</dbReference>
<feature type="transmembrane region" description="Helical" evidence="7">
    <location>
        <begin position="476"/>
        <end position="499"/>
    </location>
</feature>
<dbReference type="AlphaFoldDB" id="A0A2M8LYN4"/>
<feature type="transmembrane region" description="Helical" evidence="7">
    <location>
        <begin position="160"/>
        <end position="179"/>
    </location>
</feature>
<reference evidence="8 10" key="1">
    <citation type="submission" date="2017-11" db="EMBL/GenBank/DDBJ databases">
        <title>Streptomyces carmine sp. nov., a novel actinomycete isolated from Sophora alopecuroides in Xinjiang, China.</title>
        <authorList>
            <person name="Wang Y."/>
            <person name="Luo X."/>
            <person name="Wan C."/>
            <person name="Zhang L."/>
        </authorList>
    </citation>
    <scope>NUCLEOTIDE SEQUENCE [LARGE SCALE GENOMIC DNA]</scope>
    <source>
        <strain evidence="8 10">TRM SA0054</strain>
    </source>
</reference>
<feature type="transmembrane region" description="Helical" evidence="7">
    <location>
        <begin position="386"/>
        <end position="409"/>
    </location>
</feature>
<dbReference type="Gene3D" id="1.20.1730.10">
    <property type="entry name" value="Sodium/glucose cotransporter"/>
    <property type="match status" value="1"/>
</dbReference>
<name>A0A2M8LYN4_9ACTN</name>
<dbReference type="PANTHER" id="PTHR11819">
    <property type="entry name" value="SOLUTE CARRIER FAMILY 5"/>
    <property type="match status" value="1"/>
</dbReference>
<feature type="transmembrane region" description="Helical" evidence="7">
    <location>
        <begin position="339"/>
        <end position="366"/>
    </location>
</feature>
<feature type="transmembrane region" description="Helical" evidence="7">
    <location>
        <begin position="246"/>
        <end position="266"/>
    </location>
</feature>
<dbReference type="InterPro" id="IPR001734">
    <property type="entry name" value="Na/solute_symporter"/>
</dbReference>
<comment type="subcellular location">
    <subcellularLocation>
        <location evidence="1">Membrane</location>
        <topology evidence="1">Multi-pass membrane protein</topology>
    </subcellularLocation>
</comment>
<evidence type="ECO:0000256" key="6">
    <source>
        <dbReference type="RuleBase" id="RU362091"/>
    </source>
</evidence>
<feature type="transmembrane region" description="Helical" evidence="7">
    <location>
        <begin position="129"/>
        <end position="154"/>
    </location>
</feature>
<protein>
    <submittedName>
        <fullName evidence="8">Na+/galactose cotransporter</fullName>
    </submittedName>
</protein>
<accession>A0A2M8LYN4</accession>
<feature type="transmembrane region" description="Helical" evidence="7">
    <location>
        <begin position="444"/>
        <end position="464"/>
    </location>
</feature>
<keyword evidence="3 7" id="KW-0812">Transmembrane</keyword>
<keyword evidence="4 7" id="KW-1133">Transmembrane helix</keyword>
<proteinExistence type="inferred from homology"/>
<dbReference type="EMBL" id="PGGW01000039">
    <property type="protein sequence ID" value="PJE97770.1"/>
    <property type="molecule type" value="Genomic_DNA"/>
</dbReference>
<evidence type="ECO:0000256" key="4">
    <source>
        <dbReference type="ARBA" id="ARBA00022989"/>
    </source>
</evidence>
<keyword evidence="10" id="KW-1185">Reference proteome</keyword>
<evidence type="ECO:0000256" key="1">
    <source>
        <dbReference type="ARBA" id="ARBA00004141"/>
    </source>
</evidence>
<evidence type="ECO:0000313" key="10">
    <source>
        <dbReference type="Proteomes" id="UP000230407"/>
    </source>
</evidence>
<feature type="transmembrane region" description="Helical" evidence="7">
    <location>
        <begin position="191"/>
        <end position="211"/>
    </location>
</feature>
<dbReference type="GO" id="GO:0005886">
    <property type="term" value="C:plasma membrane"/>
    <property type="evidence" value="ECO:0007669"/>
    <property type="project" value="TreeGrafter"/>
</dbReference>
<evidence type="ECO:0000256" key="5">
    <source>
        <dbReference type="ARBA" id="ARBA00023136"/>
    </source>
</evidence>
<feature type="transmembrane region" description="Helical" evidence="7">
    <location>
        <begin position="287"/>
        <end position="312"/>
    </location>
</feature>
<dbReference type="Pfam" id="PF00474">
    <property type="entry name" value="SSF"/>
    <property type="match status" value="1"/>
</dbReference>
<evidence type="ECO:0000256" key="2">
    <source>
        <dbReference type="ARBA" id="ARBA00006434"/>
    </source>
</evidence>
<keyword evidence="5 7" id="KW-0472">Membrane</keyword>
<sequence>MPQLAQDLRLPTNALDYAILGVYFLVVLGVGFAARRSIKTSLDFFLSGRSLPAWVTGLAFIAANLGALEILGMAANGAQYGMYTVHWYWVGAIPAMVFLGLVMMPFYYGSRVRSVPEFLLHRFGPSSHLLSGILFSAASVLIAGVNLYALAIVLEALLGWPQWVSIVVAGVFVLLYITLGGLSSAIYNEVVQFFVILAGLIPLTVLALTRVGGWSGLRDSLTASQGDNFVSAWGGTGIGSDNPLGANWLTIVLGLGFALSFGYWTTNFAEVQRALSAKNLSAAQRTPLIAAFPKIFIPALVVIPGLVALVVAPDIGQGNGLEYNDAIPMLMRDLLPNGVLGIAVTGLLAAFMAGMAANVSAFNTVFTNDIWRAYLKKDRPDEHYVLVARIVTAIGVVLGMGTAFIAATFSNIMNYLQTLFSFFNVPLFTVFIIGMFWKRMTAAAGFWGLLSGTVAAMINYFWFYQGGLVDIPTDQGANFVSAIIAFVVGAVVSVTVSLFTAPKPVERLAGLVYGTRAPGLAEPPAAGDEAWYRRPALLGWGAIILAALCYVPFSF</sequence>
<dbReference type="RefSeq" id="WP_100201860.1">
    <property type="nucleotide sequence ID" value="NZ_PGGW01000039.1"/>
</dbReference>
<dbReference type="NCBIfam" id="TIGR00813">
    <property type="entry name" value="sss"/>
    <property type="match status" value="1"/>
</dbReference>
<evidence type="ECO:0000256" key="7">
    <source>
        <dbReference type="SAM" id="Phobius"/>
    </source>
</evidence>
<feature type="transmembrane region" description="Helical" evidence="7">
    <location>
        <begin position="14"/>
        <end position="34"/>
    </location>
</feature>
<evidence type="ECO:0000313" key="9">
    <source>
        <dbReference type="EMBL" id="PJE97770.1"/>
    </source>
</evidence>
<feature type="transmembrane region" description="Helical" evidence="7">
    <location>
        <begin position="536"/>
        <end position="553"/>
    </location>
</feature>
<dbReference type="EMBL" id="PGGW01000050">
    <property type="protein sequence ID" value="PJE97061.1"/>
    <property type="molecule type" value="Genomic_DNA"/>
</dbReference>
<dbReference type="PROSITE" id="PS50283">
    <property type="entry name" value="NA_SOLUT_SYMP_3"/>
    <property type="match status" value="1"/>
</dbReference>
<feature type="transmembrane region" description="Helical" evidence="7">
    <location>
        <begin position="87"/>
        <end position="108"/>
    </location>
</feature>
<comment type="caution">
    <text evidence="8">The sequence shown here is derived from an EMBL/GenBank/DDBJ whole genome shotgun (WGS) entry which is preliminary data.</text>
</comment>
<evidence type="ECO:0000256" key="3">
    <source>
        <dbReference type="ARBA" id="ARBA00022692"/>
    </source>
</evidence>
<evidence type="ECO:0000313" key="8">
    <source>
        <dbReference type="EMBL" id="PJE97061.1"/>
    </source>
</evidence>
<feature type="transmembrane region" description="Helical" evidence="7">
    <location>
        <begin position="54"/>
        <end position="75"/>
    </location>
</feature>
<comment type="similarity">
    <text evidence="2 6">Belongs to the sodium:solute symporter (SSF) (TC 2.A.21) family.</text>
</comment>
<dbReference type="GO" id="GO:0005412">
    <property type="term" value="F:D-glucose:sodium symporter activity"/>
    <property type="evidence" value="ECO:0007669"/>
    <property type="project" value="TreeGrafter"/>
</dbReference>
<gene>
    <name evidence="9" type="ORF">CUT44_11670</name>
    <name evidence="8" type="ORF">CUT44_14925</name>
</gene>
<dbReference type="PANTHER" id="PTHR11819:SF195">
    <property type="entry name" value="SODIUM_GLUCOSE COTRANSPORTER 4"/>
    <property type="match status" value="1"/>
</dbReference>
<dbReference type="InterPro" id="IPR038377">
    <property type="entry name" value="Na/Glc_symporter_sf"/>
</dbReference>
<organism evidence="8 10">
    <name type="scientific">Streptomyces carminius</name>
    <dbReference type="NCBI Taxonomy" id="2665496"/>
    <lineage>
        <taxon>Bacteria</taxon>
        <taxon>Bacillati</taxon>
        <taxon>Actinomycetota</taxon>
        <taxon>Actinomycetes</taxon>
        <taxon>Kitasatosporales</taxon>
        <taxon>Streptomycetaceae</taxon>
        <taxon>Streptomyces</taxon>
    </lineage>
</organism>
<dbReference type="CDD" id="cd11478">
    <property type="entry name" value="SLC5sbd_u2"/>
    <property type="match status" value="1"/>
</dbReference>